<proteinExistence type="predicted"/>
<evidence type="ECO:0008006" key="3">
    <source>
        <dbReference type="Google" id="ProtNLM"/>
    </source>
</evidence>
<accession>A0ABS6H3A4</accession>
<dbReference type="Proteomes" id="UP000689967">
    <property type="component" value="Unassembled WGS sequence"/>
</dbReference>
<keyword evidence="2" id="KW-1185">Reference proteome</keyword>
<sequence>MRIGDMEGDRRAGGVRAAAELAALVRESVAANAVREVLHLRLSGMGPEIRQPHHQRLLRDALEPVLAAARTRVFDLPNGDVVAVAVPPGLALGHARMALLGTLDAASAHAVQAMRLPDGAAWLLAVTADSLGLAAFTEKLRPAADTVPITSFDLAMAERALAQADLEAVTLAQNVCLLDPDGEPAEPLWEDRRIAWPSLAEAVLPGVDVTGCSALQRRLARLAELRMLAEIGRPAAQLGWRKVGLPVAPATVSSAAFRRFDSSLPAGRRRDITLAFRPADILADPVAFAAARDEIRGSGYRLALDDASADLLALLPPERLGLDLVRLRWTPELPVAVPASIVPLLRRPETVVLAGVDRPAAIAWGWEVGIRHFQGPLVERRRGFG</sequence>
<reference evidence="1 2" key="1">
    <citation type="submission" date="2021-01" db="EMBL/GenBank/DDBJ databases">
        <title>Roseomonas sp. nov, a bacterium isolated from an oil production mixture in Yumen Oilfield.</title>
        <authorList>
            <person name="Wu D."/>
        </authorList>
    </citation>
    <scope>NUCLEOTIDE SEQUENCE [LARGE SCALE GENOMIC DNA]</scope>
    <source>
        <strain evidence="1 2">ROY-5-3</strain>
    </source>
</reference>
<comment type="caution">
    <text evidence="1">The sequence shown here is derived from an EMBL/GenBank/DDBJ whole genome shotgun (WGS) entry which is preliminary data.</text>
</comment>
<dbReference type="RefSeq" id="WP_216872569.1">
    <property type="nucleotide sequence ID" value="NZ_JAERQM010000001.1"/>
</dbReference>
<name>A0ABS6H3A4_9PROT</name>
<evidence type="ECO:0000313" key="1">
    <source>
        <dbReference type="EMBL" id="MBU8542213.1"/>
    </source>
</evidence>
<evidence type="ECO:0000313" key="2">
    <source>
        <dbReference type="Proteomes" id="UP000689967"/>
    </source>
</evidence>
<gene>
    <name evidence="1" type="ORF">JJQ90_00765</name>
</gene>
<protein>
    <recommendedName>
        <fullName evidence="3">EAL domain-containing protein</fullName>
    </recommendedName>
</protein>
<organism evidence="1 2">
    <name type="scientific">Falsiroseomonas oleicola</name>
    <dbReference type="NCBI Taxonomy" id="2801474"/>
    <lineage>
        <taxon>Bacteria</taxon>
        <taxon>Pseudomonadati</taxon>
        <taxon>Pseudomonadota</taxon>
        <taxon>Alphaproteobacteria</taxon>
        <taxon>Acetobacterales</taxon>
        <taxon>Roseomonadaceae</taxon>
        <taxon>Falsiroseomonas</taxon>
    </lineage>
</organism>
<dbReference type="EMBL" id="JAERQM010000001">
    <property type="protein sequence ID" value="MBU8542213.1"/>
    <property type="molecule type" value="Genomic_DNA"/>
</dbReference>